<evidence type="ECO:0000313" key="4">
    <source>
        <dbReference type="EMBL" id="MBB3064883.1"/>
    </source>
</evidence>
<accession>A0A839SVA5</accession>
<feature type="domain" description="Tryptophan synthase beta chain-like PALP" evidence="3">
    <location>
        <begin position="50"/>
        <end position="362"/>
    </location>
</feature>
<evidence type="ECO:0000313" key="5">
    <source>
        <dbReference type="Proteomes" id="UP000581135"/>
    </source>
</evidence>
<dbReference type="Gene3D" id="3.40.50.1100">
    <property type="match status" value="2"/>
</dbReference>
<dbReference type="NCBIfam" id="TIGR01747">
    <property type="entry name" value="diampropi_NH3ly"/>
    <property type="match status" value="1"/>
</dbReference>
<sequence length="404" mass="42257">MTLSRTIAGCGRITDRAATSPSTGSFPAELEAVLSSTMTAAAQREITTWPGYEPTPLRSLNHLAEGLQLAEVLYKDESPRFGLGSFKALGGSYAVVCLMADLLEAQKGERPPLAALRSGALARAVENITVVTATDGNHGRSVAWGAQMVGCACRIYIHAEVSKGRQEAMEALGAEVVRIDGDYDASLRRCAEEAAANGWYVVSDTSYEGYMDLPRNVMAGYSVMAAEVLDQIEGPPPSHVFIQAGVGGVAAAVCATFWQRLGAARPRFVIVEPATAACILASARAGRPATVPIEAETIMAGLSCGEASLLAWDILSRGAQDFLAIEEQGVESMMRLLASGEAGGGTIEAGESAVPGLVALVAACRDQDLRRSLGLDDTSRVLVFGCEGATDPAIYQQILAGNDA</sequence>
<keyword evidence="4" id="KW-0456">Lyase</keyword>
<dbReference type="EMBL" id="JACHXA010000002">
    <property type="protein sequence ID" value="MBB3064883.1"/>
    <property type="molecule type" value="Genomic_DNA"/>
</dbReference>
<evidence type="ECO:0000256" key="2">
    <source>
        <dbReference type="ARBA" id="ARBA00022898"/>
    </source>
</evidence>
<dbReference type="PANTHER" id="PTHR42937">
    <property type="match status" value="1"/>
</dbReference>
<proteinExistence type="predicted"/>
<dbReference type="RefSeq" id="WP_183415673.1">
    <property type="nucleotide sequence ID" value="NZ_JACHXA010000002.1"/>
</dbReference>
<keyword evidence="2" id="KW-0663">Pyridoxal phosphate</keyword>
<comment type="caution">
    <text evidence="4">The sequence shown here is derived from an EMBL/GenBank/DDBJ whole genome shotgun (WGS) entry which is preliminary data.</text>
</comment>
<dbReference type="AlphaFoldDB" id="A0A839SVA5"/>
<comment type="cofactor">
    <cofactor evidence="1">
        <name>pyridoxal 5'-phosphate</name>
        <dbReference type="ChEBI" id="CHEBI:597326"/>
    </cofactor>
</comment>
<name>A0A839SVA5_9PROT</name>
<dbReference type="InterPro" id="IPR010081">
    <property type="entry name" value="DiNH2opropionate_NH3_lyase"/>
</dbReference>
<dbReference type="NCBIfam" id="NF006058">
    <property type="entry name" value="PRK08206.1"/>
    <property type="match status" value="1"/>
</dbReference>
<dbReference type="PANTHER" id="PTHR42937:SF1">
    <property type="entry name" value="DIAMINOPROPIONATE AMMONIA-LYASE"/>
    <property type="match status" value="1"/>
</dbReference>
<dbReference type="EC" id="4.3.1.15" evidence="4"/>
<evidence type="ECO:0000259" key="3">
    <source>
        <dbReference type="Pfam" id="PF00291"/>
    </source>
</evidence>
<keyword evidence="5" id="KW-1185">Reference proteome</keyword>
<dbReference type="InterPro" id="IPR001926">
    <property type="entry name" value="TrpB-like_PALP"/>
</dbReference>
<dbReference type="InterPro" id="IPR036052">
    <property type="entry name" value="TrpB-like_PALP_sf"/>
</dbReference>
<dbReference type="Pfam" id="PF00291">
    <property type="entry name" value="PALP"/>
    <property type="match status" value="1"/>
</dbReference>
<protein>
    <submittedName>
        <fullName evidence="4">Diaminopropionate ammonia-lyase</fullName>
        <ecNumber evidence="4">4.3.1.15</ecNumber>
    </submittedName>
</protein>
<dbReference type="GO" id="GO:0008838">
    <property type="term" value="F:diaminopropionate ammonia-lyase activity"/>
    <property type="evidence" value="ECO:0007669"/>
    <property type="project" value="UniProtKB-EC"/>
</dbReference>
<dbReference type="SUPFAM" id="SSF53686">
    <property type="entry name" value="Tryptophan synthase beta subunit-like PLP-dependent enzymes"/>
    <property type="match status" value="1"/>
</dbReference>
<dbReference type="Proteomes" id="UP000581135">
    <property type="component" value="Unassembled WGS sequence"/>
</dbReference>
<dbReference type="GO" id="GO:0030170">
    <property type="term" value="F:pyridoxal phosphate binding"/>
    <property type="evidence" value="ECO:0007669"/>
    <property type="project" value="InterPro"/>
</dbReference>
<dbReference type="CDD" id="cd00640">
    <property type="entry name" value="Trp-synth-beta_II"/>
    <property type="match status" value="1"/>
</dbReference>
<evidence type="ECO:0000256" key="1">
    <source>
        <dbReference type="ARBA" id="ARBA00001933"/>
    </source>
</evidence>
<reference evidence="4 5" key="1">
    <citation type="submission" date="2020-08" db="EMBL/GenBank/DDBJ databases">
        <title>Genomic Encyclopedia of Type Strains, Phase III (KMG-III): the genomes of soil and plant-associated and newly described type strains.</title>
        <authorList>
            <person name="Whitman W."/>
        </authorList>
    </citation>
    <scope>NUCLEOTIDE SEQUENCE [LARGE SCALE GENOMIC DNA]</scope>
    <source>
        <strain evidence="4 5">CECT 8803</strain>
    </source>
</reference>
<organism evidence="4 5">
    <name type="scientific">Limibacillus halophilus</name>
    <dbReference type="NCBI Taxonomy" id="1579333"/>
    <lineage>
        <taxon>Bacteria</taxon>
        <taxon>Pseudomonadati</taxon>
        <taxon>Pseudomonadota</taxon>
        <taxon>Alphaproteobacteria</taxon>
        <taxon>Rhodospirillales</taxon>
        <taxon>Rhodovibrionaceae</taxon>
        <taxon>Limibacillus</taxon>
    </lineage>
</organism>
<gene>
    <name evidence="4" type="ORF">FHR98_001155</name>
</gene>